<organism evidence="1 2">
    <name type="scientific">Ferriphaselus amnicola</name>
    <dbReference type="NCBI Taxonomy" id="1188319"/>
    <lineage>
        <taxon>Bacteria</taxon>
        <taxon>Pseudomonadati</taxon>
        <taxon>Pseudomonadota</taxon>
        <taxon>Betaproteobacteria</taxon>
        <taxon>Nitrosomonadales</taxon>
        <taxon>Gallionellaceae</taxon>
        <taxon>Ferriphaselus</taxon>
    </lineage>
</organism>
<evidence type="ECO:0000313" key="2">
    <source>
        <dbReference type="Proteomes" id="UP000033070"/>
    </source>
</evidence>
<dbReference type="EMBL" id="AP018738">
    <property type="protein sequence ID" value="BBE50169.1"/>
    <property type="molecule type" value="Genomic_DNA"/>
</dbReference>
<dbReference type="Proteomes" id="UP000033070">
    <property type="component" value="Chromosome"/>
</dbReference>
<sequence>MGTVLTLSFSGLPDNDRLVLSALFTLAEVQLSSKWRLNSGGDSDAVLMANSDGASLLLMRPGNSAASINPNLLQLKRPFQHIDFIKALNAAASALANQASLSGSLAASLVQLRNDLAHSEAVWSLGLPEANDRLWVCTKRNSYWLDGGDNLLTKLDQEISHLEWRQEPREQLQRLQSEREAQPLFRLYWISGMLSGRGKLLPWLDVATPWKLKTWPSFFKLPHYPTFPRMAAAAMKQPMTLDDLIAFCGGNRAAAIEFVNASVMAEFLIGATSAQVSSGAAAAAEAKPAKLGLISLIRRKLGLL</sequence>
<proteinExistence type="predicted"/>
<evidence type="ECO:0000313" key="1">
    <source>
        <dbReference type="EMBL" id="BBE50169.1"/>
    </source>
</evidence>
<dbReference type="KEGG" id="fam:OYT1_ch0602"/>
<gene>
    <name evidence="1" type="ORF">OYT1_ch0602</name>
</gene>
<dbReference type="STRING" id="1188319.OYT1_00150"/>
<name>A0A2Z6G9Z9_9PROT</name>
<accession>A0A2Z6G9Z9</accession>
<reference evidence="1 2" key="1">
    <citation type="submission" date="2018-06" db="EMBL/GenBank/DDBJ databases">
        <title>OYT1 Genome Sequencing.</title>
        <authorList>
            <person name="Kato S."/>
            <person name="Itoh T."/>
            <person name="Ohkuma M."/>
        </authorList>
    </citation>
    <scope>NUCLEOTIDE SEQUENCE [LARGE SCALE GENOMIC DNA]</scope>
    <source>
        <strain evidence="1 2">OYT1</strain>
    </source>
</reference>
<keyword evidence="2" id="KW-1185">Reference proteome</keyword>
<dbReference type="AlphaFoldDB" id="A0A2Z6G9Z9"/>
<protein>
    <submittedName>
        <fullName evidence="1">Uncharacterized protein</fullName>
    </submittedName>
</protein>